<dbReference type="Proteomes" id="UP001595925">
    <property type="component" value="Unassembled WGS sequence"/>
</dbReference>
<sequence>MSAIESVAARVATRRPTRAEALLGWLLLVAVPYWIVTLEPIRPWLIAFAAAGALITVGAAAELRVPAGDRTDGTISRWLVAVVVLASLVLARHRLPAALTANVGLGIQLAAAVGVWSRLLLARWLPDAR</sequence>
<keyword evidence="1" id="KW-1133">Transmembrane helix</keyword>
<evidence type="ECO:0008006" key="4">
    <source>
        <dbReference type="Google" id="ProtNLM"/>
    </source>
</evidence>
<evidence type="ECO:0000313" key="3">
    <source>
        <dbReference type="Proteomes" id="UP001595925"/>
    </source>
</evidence>
<dbReference type="AlphaFoldDB" id="A0ABD5Q9Z4"/>
<evidence type="ECO:0000256" key="1">
    <source>
        <dbReference type="SAM" id="Phobius"/>
    </source>
</evidence>
<name>A0ABD5Q9Z4_9EURY</name>
<dbReference type="EMBL" id="JBHSJG010000004">
    <property type="protein sequence ID" value="MFC4986344.1"/>
    <property type="molecule type" value="Genomic_DNA"/>
</dbReference>
<keyword evidence="3" id="KW-1185">Reference proteome</keyword>
<protein>
    <recommendedName>
        <fullName evidence="4">SPW repeat-containing protein</fullName>
    </recommendedName>
</protein>
<dbReference type="RefSeq" id="WP_224828883.1">
    <property type="nucleotide sequence ID" value="NZ_JAIVEF010000012.1"/>
</dbReference>
<keyword evidence="1" id="KW-0812">Transmembrane</keyword>
<feature type="transmembrane region" description="Helical" evidence="1">
    <location>
        <begin position="99"/>
        <end position="121"/>
    </location>
</feature>
<comment type="caution">
    <text evidence="2">The sequence shown here is derived from an EMBL/GenBank/DDBJ whole genome shotgun (WGS) entry which is preliminary data.</text>
</comment>
<gene>
    <name evidence="2" type="ORF">ACFPFO_00850</name>
</gene>
<reference evidence="2 3" key="1">
    <citation type="journal article" date="2019" name="Int. J. Syst. Evol. Microbiol.">
        <title>The Global Catalogue of Microorganisms (GCM) 10K type strain sequencing project: providing services to taxonomists for standard genome sequencing and annotation.</title>
        <authorList>
            <consortium name="The Broad Institute Genomics Platform"/>
            <consortium name="The Broad Institute Genome Sequencing Center for Infectious Disease"/>
            <person name="Wu L."/>
            <person name="Ma J."/>
        </authorList>
    </citation>
    <scope>NUCLEOTIDE SEQUENCE [LARGE SCALE GENOMIC DNA]</scope>
    <source>
        <strain evidence="2 3">CGMCC 1.15824</strain>
    </source>
</reference>
<organism evidence="2 3">
    <name type="scientific">Saliphagus infecundisoli</name>
    <dbReference type="NCBI Taxonomy" id="1849069"/>
    <lineage>
        <taxon>Archaea</taxon>
        <taxon>Methanobacteriati</taxon>
        <taxon>Methanobacteriota</taxon>
        <taxon>Stenosarchaea group</taxon>
        <taxon>Halobacteria</taxon>
        <taxon>Halobacteriales</taxon>
        <taxon>Natrialbaceae</taxon>
        <taxon>Saliphagus</taxon>
    </lineage>
</organism>
<evidence type="ECO:0000313" key="2">
    <source>
        <dbReference type="EMBL" id="MFC4986344.1"/>
    </source>
</evidence>
<feature type="transmembrane region" description="Helical" evidence="1">
    <location>
        <begin position="75"/>
        <end position="93"/>
    </location>
</feature>
<keyword evidence="1" id="KW-0472">Membrane</keyword>
<feature type="transmembrane region" description="Helical" evidence="1">
    <location>
        <begin position="44"/>
        <end position="63"/>
    </location>
</feature>
<accession>A0ABD5Q9Z4</accession>
<feature type="transmembrane region" description="Helical" evidence="1">
    <location>
        <begin position="21"/>
        <end position="38"/>
    </location>
</feature>
<proteinExistence type="predicted"/>